<evidence type="ECO:0000313" key="5">
    <source>
        <dbReference type="Proteomes" id="UP000325286"/>
    </source>
</evidence>
<sequence>MTSPIPLAEVFRFCPRCGASNETPGDEPFRCAACDFVFYFGPVGAVGGIIANQQRQVLLIRRAKDPGKGEYGLPGGFVDPGESAEIALSREVHEELGLTVTEHQVLVSYPNIYNYRGVALPVLDVFYVCSVDMTETIRAAASEVSCWEWCECDDHVLAQMAFESNRKALELFRETCIDLPGRS</sequence>
<dbReference type="Proteomes" id="UP000325286">
    <property type="component" value="Chromosome"/>
</dbReference>
<dbReference type="EMBL" id="CP042914">
    <property type="protein sequence ID" value="QEG41117.1"/>
    <property type="molecule type" value="Genomic_DNA"/>
</dbReference>
<dbReference type="InterPro" id="IPR000086">
    <property type="entry name" value="NUDIX_hydrolase_dom"/>
</dbReference>
<reference evidence="4 5" key="1">
    <citation type="submission" date="2019-08" db="EMBL/GenBank/DDBJ databases">
        <title>Deep-cultivation of Planctomycetes and their phenomic and genomic characterization uncovers novel biology.</title>
        <authorList>
            <person name="Wiegand S."/>
            <person name="Jogler M."/>
            <person name="Boedeker C."/>
            <person name="Pinto D."/>
            <person name="Vollmers J."/>
            <person name="Rivas-Marin E."/>
            <person name="Kohn T."/>
            <person name="Peeters S.H."/>
            <person name="Heuer A."/>
            <person name="Rast P."/>
            <person name="Oberbeckmann S."/>
            <person name="Bunk B."/>
            <person name="Jeske O."/>
            <person name="Meyerdierks A."/>
            <person name="Storesund J.E."/>
            <person name="Kallscheuer N."/>
            <person name="Luecker S."/>
            <person name="Lage O.M."/>
            <person name="Pohl T."/>
            <person name="Merkel B.J."/>
            <person name="Hornburger P."/>
            <person name="Mueller R.-W."/>
            <person name="Bruemmer F."/>
            <person name="Labrenz M."/>
            <person name="Spormann A.M."/>
            <person name="Op den Camp H."/>
            <person name="Overmann J."/>
            <person name="Amann R."/>
            <person name="Jetten M.S.M."/>
            <person name="Mascher T."/>
            <person name="Medema M.H."/>
            <person name="Devos D.P."/>
            <person name="Kaster A.-K."/>
            <person name="Ovreas L."/>
            <person name="Rohde M."/>
            <person name="Galperin M.Y."/>
            <person name="Jogler C."/>
        </authorList>
    </citation>
    <scope>NUCLEOTIDE SEQUENCE [LARGE SCALE GENOMIC DNA]</scope>
    <source>
        <strain evidence="4 5">UC8</strain>
    </source>
</reference>
<dbReference type="InterPro" id="IPR015797">
    <property type="entry name" value="NUDIX_hydrolase-like_dom_sf"/>
</dbReference>
<dbReference type="PROSITE" id="PS00893">
    <property type="entry name" value="NUDIX_BOX"/>
    <property type="match status" value="1"/>
</dbReference>
<dbReference type="SUPFAM" id="SSF55811">
    <property type="entry name" value="Nudix"/>
    <property type="match status" value="1"/>
</dbReference>
<dbReference type="GO" id="GO:0016787">
    <property type="term" value="F:hydrolase activity"/>
    <property type="evidence" value="ECO:0007669"/>
    <property type="project" value="UniProtKB-KW"/>
</dbReference>
<feature type="domain" description="Nudix hydrolase" evidence="3">
    <location>
        <begin position="41"/>
        <end position="173"/>
    </location>
</feature>
<dbReference type="PANTHER" id="PTHR43736">
    <property type="entry name" value="ADP-RIBOSE PYROPHOSPHATASE"/>
    <property type="match status" value="1"/>
</dbReference>
<gene>
    <name evidence="4" type="primary">rppH</name>
    <name evidence="4" type="ORF">UC8_31350</name>
</gene>
<evidence type="ECO:0000313" key="4">
    <source>
        <dbReference type="EMBL" id="QEG41117.1"/>
    </source>
</evidence>
<name>A0A5B9QPV2_9BACT</name>
<evidence type="ECO:0000259" key="3">
    <source>
        <dbReference type="PROSITE" id="PS51462"/>
    </source>
</evidence>
<keyword evidence="1 2" id="KW-0378">Hydrolase</keyword>
<dbReference type="PROSITE" id="PS51462">
    <property type="entry name" value="NUDIX"/>
    <property type="match status" value="1"/>
</dbReference>
<dbReference type="CDD" id="cd04681">
    <property type="entry name" value="NUDIX_Hydrolase"/>
    <property type="match status" value="1"/>
</dbReference>
<dbReference type="EC" id="3.6.1.-" evidence="4"/>
<proteinExistence type="inferred from homology"/>
<dbReference type="InterPro" id="IPR020476">
    <property type="entry name" value="Nudix_hydrolase"/>
</dbReference>
<evidence type="ECO:0000256" key="1">
    <source>
        <dbReference type="ARBA" id="ARBA00022801"/>
    </source>
</evidence>
<organism evidence="4 5">
    <name type="scientific">Roseimaritima ulvae</name>
    <dbReference type="NCBI Taxonomy" id="980254"/>
    <lineage>
        <taxon>Bacteria</taxon>
        <taxon>Pseudomonadati</taxon>
        <taxon>Planctomycetota</taxon>
        <taxon>Planctomycetia</taxon>
        <taxon>Pirellulales</taxon>
        <taxon>Pirellulaceae</taxon>
        <taxon>Roseimaritima</taxon>
    </lineage>
</organism>
<dbReference type="InterPro" id="IPR020084">
    <property type="entry name" value="NUDIX_hydrolase_CS"/>
</dbReference>
<evidence type="ECO:0000256" key="2">
    <source>
        <dbReference type="RuleBase" id="RU003476"/>
    </source>
</evidence>
<dbReference type="Pfam" id="PF00293">
    <property type="entry name" value="NUDIX"/>
    <property type="match status" value="1"/>
</dbReference>
<dbReference type="PANTHER" id="PTHR43736:SF1">
    <property type="entry name" value="DIHYDRONEOPTERIN TRIPHOSPHATE DIPHOSPHATASE"/>
    <property type="match status" value="1"/>
</dbReference>
<dbReference type="PRINTS" id="PR00502">
    <property type="entry name" value="NUDIXFAMILY"/>
</dbReference>
<protein>
    <submittedName>
        <fullName evidence="4">RNA pyrophosphohydrolase</fullName>
        <ecNumber evidence="4">3.6.1.-</ecNumber>
    </submittedName>
</protein>
<comment type="similarity">
    <text evidence="2">Belongs to the Nudix hydrolase family.</text>
</comment>
<accession>A0A5B9QPV2</accession>
<dbReference type="RefSeq" id="WP_068131957.1">
    <property type="nucleotide sequence ID" value="NZ_CP042914.1"/>
</dbReference>
<keyword evidence="5" id="KW-1185">Reference proteome</keyword>
<dbReference type="AlphaFoldDB" id="A0A5B9QPV2"/>
<dbReference type="OrthoDB" id="9786141at2"/>
<dbReference type="Gene3D" id="3.90.79.10">
    <property type="entry name" value="Nucleoside Triphosphate Pyrophosphohydrolase"/>
    <property type="match status" value="1"/>
</dbReference>
<dbReference type="KEGG" id="rul:UC8_31350"/>